<keyword evidence="1" id="KW-0472">Membrane</keyword>
<dbReference type="KEGG" id="oxy:HCG48_17265"/>
<keyword evidence="3" id="KW-1185">Reference proteome</keyword>
<evidence type="ECO:0000313" key="3">
    <source>
        <dbReference type="Proteomes" id="UP000500857"/>
    </source>
</evidence>
<evidence type="ECO:0000313" key="2">
    <source>
        <dbReference type="EMBL" id="QIZ72102.1"/>
    </source>
</evidence>
<dbReference type="AlphaFoldDB" id="A0A6H1TZR6"/>
<accession>A0A6H1TZR6</accession>
<keyword evidence="1" id="KW-0812">Transmembrane</keyword>
<sequence length="120" mass="13415">MNQPNDPDRRLVQFLREYAPDVPPPSPELEDRTIDALDGPHPIAVNRAKLRQLRPLWLVPVGIAAGLVVVWNGTRSPIPPQPSAEELAQLETYMETTWDGVLGETSLTESSDWFFPEASE</sequence>
<protein>
    <submittedName>
        <fullName evidence="2">Uncharacterized protein</fullName>
    </submittedName>
</protein>
<gene>
    <name evidence="2" type="ORF">HCG48_17265</name>
</gene>
<name>A0A6H1TZR6_9CYAN</name>
<organism evidence="2 3">
    <name type="scientific">Oxynema aestuarii AP17</name>
    <dbReference type="NCBI Taxonomy" id="2064643"/>
    <lineage>
        <taxon>Bacteria</taxon>
        <taxon>Bacillati</taxon>
        <taxon>Cyanobacteriota</taxon>
        <taxon>Cyanophyceae</taxon>
        <taxon>Oscillatoriophycideae</taxon>
        <taxon>Oscillatoriales</taxon>
        <taxon>Oscillatoriaceae</taxon>
        <taxon>Oxynema</taxon>
        <taxon>Oxynema aestuarii</taxon>
    </lineage>
</organism>
<evidence type="ECO:0000256" key="1">
    <source>
        <dbReference type="SAM" id="Phobius"/>
    </source>
</evidence>
<dbReference type="EMBL" id="CP051167">
    <property type="protein sequence ID" value="QIZ72102.1"/>
    <property type="molecule type" value="Genomic_DNA"/>
</dbReference>
<feature type="transmembrane region" description="Helical" evidence="1">
    <location>
        <begin position="56"/>
        <end position="74"/>
    </location>
</feature>
<keyword evidence="1" id="KW-1133">Transmembrane helix</keyword>
<dbReference type="Proteomes" id="UP000500857">
    <property type="component" value="Chromosome"/>
</dbReference>
<dbReference type="RefSeq" id="WP_168570252.1">
    <property type="nucleotide sequence ID" value="NZ_CP051167.1"/>
</dbReference>
<proteinExistence type="predicted"/>
<reference evidence="2 3" key="1">
    <citation type="submission" date="2020-04" db="EMBL/GenBank/DDBJ databases">
        <authorList>
            <person name="Basu S."/>
            <person name="Maruthanayagam V."/>
            <person name="Chakraborty S."/>
            <person name="Pramanik A."/>
            <person name="Mukherjee J."/>
            <person name="Brink B."/>
        </authorList>
    </citation>
    <scope>NUCLEOTIDE SEQUENCE [LARGE SCALE GENOMIC DNA]</scope>
    <source>
        <strain evidence="2 3">AP17</strain>
    </source>
</reference>